<evidence type="ECO:0000256" key="1">
    <source>
        <dbReference type="ARBA" id="ARBA00001917"/>
    </source>
</evidence>
<dbReference type="Gene3D" id="3.20.20.70">
    <property type="entry name" value="Aldolase class I"/>
    <property type="match status" value="1"/>
</dbReference>
<dbReference type="GO" id="GO:0006207">
    <property type="term" value="P:'de novo' pyrimidine nucleobase biosynthetic process"/>
    <property type="evidence" value="ECO:0007669"/>
    <property type="project" value="InterPro"/>
</dbReference>
<dbReference type="GO" id="GO:0018580">
    <property type="term" value="F:nitronate monooxygenase activity"/>
    <property type="evidence" value="ECO:0007669"/>
    <property type="project" value="InterPro"/>
</dbReference>
<comment type="cofactor">
    <cofactor evidence="1">
        <name>FMN</name>
        <dbReference type="ChEBI" id="CHEBI:58210"/>
    </cofactor>
</comment>
<dbReference type="GO" id="GO:0009636">
    <property type="term" value="P:response to toxic substance"/>
    <property type="evidence" value="ECO:0007669"/>
    <property type="project" value="UniProtKB-KW"/>
</dbReference>
<evidence type="ECO:0000313" key="10">
    <source>
        <dbReference type="EMBL" id="PKV77921.1"/>
    </source>
</evidence>
<keyword evidence="3" id="KW-0216">Detoxification</keyword>
<evidence type="ECO:0000256" key="7">
    <source>
        <dbReference type="ARBA" id="ARBA00023033"/>
    </source>
</evidence>
<keyword evidence="6" id="KW-0560">Oxidoreductase</keyword>
<dbReference type="EMBL" id="PJMW01000002">
    <property type="protein sequence ID" value="PKV77921.1"/>
    <property type="molecule type" value="Genomic_DNA"/>
</dbReference>
<dbReference type="Pfam" id="PF03060">
    <property type="entry name" value="NMO"/>
    <property type="match status" value="1"/>
</dbReference>
<gene>
    <name evidence="10" type="ORF">ATK86_2274</name>
</gene>
<comment type="similarity">
    <text evidence="2">Belongs to the nitronate monooxygenase family. NMO class I subfamily.</text>
</comment>
<keyword evidence="4" id="KW-0285">Flavoprotein</keyword>
<dbReference type="CDD" id="cd04730">
    <property type="entry name" value="NPD_like"/>
    <property type="match status" value="1"/>
</dbReference>
<evidence type="ECO:0000256" key="6">
    <source>
        <dbReference type="ARBA" id="ARBA00023002"/>
    </source>
</evidence>
<accession>A0A2N3V8H3</accession>
<comment type="catalytic activity">
    <reaction evidence="9">
        <text>3 propionate 3-nitronate + 3 O2 + H2O = 3 3-oxopropanoate + 2 nitrate + nitrite + H2O2 + 3 H(+)</text>
        <dbReference type="Rhea" id="RHEA:57332"/>
        <dbReference type="ChEBI" id="CHEBI:15377"/>
        <dbReference type="ChEBI" id="CHEBI:15378"/>
        <dbReference type="ChEBI" id="CHEBI:15379"/>
        <dbReference type="ChEBI" id="CHEBI:16240"/>
        <dbReference type="ChEBI" id="CHEBI:16301"/>
        <dbReference type="ChEBI" id="CHEBI:17632"/>
        <dbReference type="ChEBI" id="CHEBI:33190"/>
        <dbReference type="ChEBI" id="CHEBI:136067"/>
    </reaction>
</comment>
<keyword evidence="7" id="KW-0503">Monooxygenase</keyword>
<keyword evidence="11" id="KW-1185">Reference proteome</keyword>
<evidence type="ECO:0000256" key="4">
    <source>
        <dbReference type="ARBA" id="ARBA00022630"/>
    </source>
</evidence>
<evidence type="ECO:0000256" key="2">
    <source>
        <dbReference type="ARBA" id="ARBA00009881"/>
    </source>
</evidence>
<protein>
    <recommendedName>
        <fullName evidence="8">Propionate 3-nitronate monooxygenase</fullName>
    </recommendedName>
</protein>
<keyword evidence="5" id="KW-0288">FMN</keyword>
<dbReference type="GO" id="GO:0016627">
    <property type="term" value="F:oxidoreductase activity, acting on the CH-CH group of donors"/>
    <property type="evidence" value="ECO:0007669"/>
    <property type="project" value="InterPro"/>
</dbReference>
<sequence length="379" mass="38241">MVCRTVTITVSDAPHALSPGLNTAPTDQTRLMVIETLTVPIVAAPMAGGPSTPELVVAVAAAGGFGQLAAGYLGTEAVAAQIEATRAATTAPFGVNLFAPGVVADPAVYATYLAELGAEFPIGTPEHDTDGWDEKLDLLVADPVAVVSTTFGCPSAAEVDRLHAVGSEVWVTVTSPAEALIAVEAGADVLIAQGAEAGGHRASFLDDPADDPIDPPGLLTLIQLLTAVTSRPLVAAGGIATGAGVAGVLAAGAAAAQIGTALLRCPEAGTNATHRGAIGTPEPTMLTRAFTGRRARGIRNRFLVDHTADAPAAYPEIHYATAPLRAAARAGGNIDEVNLWAGQAHSLSTGQPASELVADLASDAKSALRKALSELIHGY</sequence>
<dbReference type="InterPro" id="IPR001295">
    <property type="entry name" value="Dihydroorotate_DH_CS"/>
</dbReference>
<evidence type="ECO:0000256" key="3">
    <source>
        <dbReference type="ARBA" id="ARBA00022575"/>
    </source>
</evidence>
<proteinExistence type="inferred from homology"/>
<reference evidence="10 11" key="1">
    <citation type="submission" date="2017-12" db="EMBL/GenBank/DDBJ databases">
        <title>Sequencing the genomes of 1000 Actinobacteria strains.</title>
        <authorList>
            <person name="Klenk H.-P."/>
        </authorList>
    </citation>
    <scope>NUCLEOTIDE SEQUENCE [LARGE SCALE GENOMIC DNA]</scope>
    <source>
        <strain evidence="10 11">DSM 44489</strain>
    </source>
</reference>
<dbReference type="Proteomes" id="UP000233766">
    <property type="component" value="Unassembled WGS sequence"/>
</dbReference>
<dbReference type="PANTHER" id="PTHR42747">
    <property type="entry name" value="NITRONATE MONOOXYGENASE-RELATED"/>
    <property type="match status" value="1"/>
</dbReference>
<dbReference type="AlphaFoldDB" id="A0A2N3V8H3"/>
<dbReference type="InterPro" id="IPR004136">
    <property type="entry name" value="NMO"/>
</dbReference>
<evidence type="ECO:0000313" key="11">
    <source>
        <dbReference type="Proteomes" id="UP000233766"/>
    </source>
</evidence>
<dbReference type="InterPro" id="IPR013785">
    <property type="entry name" value="Aldolase_TIM"/>
</dbReference>
<name>A0A2N3V8H3_9NOCA</name>
<dbReference type="PROSITE" id="PS00912">
    <property type="entry name" value="DHODEHASE_2"/>
    <property type="match status" value="1"/>
</dbReference>
<dbReference type="PANTHER" id="PTHR42747:SF3">
    <property type="entry name" value="NITRONATE MONOOXYGENASE-RELATED"/>
    <property type="match status" value="1"/>
</dbReference>
<organism evidence="10 11">
    <name type="scientific">Nocardia fluminea</name>
    <dbReference type="NCBI Taxonomy" id="134984"/>
    <lineage>
        <taxon>Bacteria</taxon>
        <taxon>Bacillati</taxon>
        <taxon>Actinomycetota</taxon>
        <taxon>Actinomycetes</taxon>
        <taxon>Mycobacteriales</taxon>
        <taxon>Nocardiaceae</taxon>
        <taxon>Nocardia</taxon>
    </lineage>
</organism>
<evidence type="ECO:0000256" key="9">
    <source>
        <dbReference type="ARBA" id="ARBA00049401"/>
    </source>
</evidence>
<comment type="caution">
    <text evidence="10">The sequence shown here is derived from an EMBL/GenBank/DDBJ whole genome shotgun (WGS) entry which is preliminary data.</text>
</comment>
<dbReference type="SUPFAM" id="SSF51412">
    <property type="entry name" value="Inosine monophosphate dehydrogenase (IMPDH)"/>
    <property type="match status" value="1"/>
</dbReference>
<evidence type="ECO:0000256" key="8">
    <source>
        <dbReference type="ARBA" id="ARBA00031155"/>
    </source>
</evidence>
<evidence type="ECO:0000256" key="5">
    <source>
        <dbReference type="ARBA" id="ARBA00022643"/>
    </source>
</evidence>